<name>A0A857JEI0_9BURK</name>
<dbReference type="GO" id="GO:0017001">
    <property type="term" value="P:antibiotic catabolic process"/>
    <property type="evidence" value="ECO:0007669"/>
    <property type="project" value="UniProtKB-ARBA"/>
</dbReference>
<dbReference type="Pfam" id="PF00753">
    <property type="entry name" value="Lactamase_B"/>
    <property type="match status" value="1"/>
</dbReference>
<evidence type="ECO:0000259" key="2">
    <source>
        <dbReference type="SMART" id="SM00849"/>
    </source>
</evidence>
<dbReference type="PANTHER" id="PTHR42951">
    <property type="entry name" value="METALLO-BETA-LACTAMASE DOMAIN-CONTAINING"/>
    <property type="match status" value="1"/>
</dbReference>
<dbReference type="SMART" id="SM00849">
    <property type="entry name" value="Lactamase_B"/>
    <property type="match status" value="1"/>
</dbReference>
<gene>
    <name evidence="3" type="ORF">GT347_17220</name>
</gene>
<feature type="domain" description="Metallo-beta-lactamase" evidence="2">
    <location>
        <begin position="19"/>
        <end position="205"/>
    </location>
</feature>
<dbReference type="InterPro" id="IPR036866">
    <property type="entry name" value="RibonucZ/Hydroxyglut_hydro"/>
</dbReference>
<dbReference type="EMBL" id="CP047650">
    <property type="protein sequence ID" value="QHJ01602.1"/>
    <property type="molecule type" value="Genomic_DNA"/>
</dbReference>
<keyword evidence="4" id="KW-1185">Reference proteome</keyword>
<dbReference type="KEGG" id="xyk:GT347_17220"/>
<organism evidence="3 4">
    <name type="scientific">Xylophilus rhododendri</name>
    <dbReference type="NCBI Taxonomy" id="2697032"/>
    <lineage>
        <taxon>Bacteria</taxon>
        <taxon>Pseudomonadati</taxon>
        <taxon>Pseudomonadota</taxon>
        <taxon>Betaproteobacteria</taxon>
        <taxon>Burkholderiales</taxon>
        <taxon>Xylophilus</taxon>
    </lineage>
</organism>
<evidence type="ECO:0000256" key="1">
    <source>
        <dbReference type="ARBA" id="ARBA00005250"/>
    </source>
</evidence>
<dbReference type="SUPFAM" id="SSF56281">
    <property type="entry name" value="Metallo-hydrolase/oxidoreductase"/>
    <property type="match status" value="1"/>
</dbReference>
<keyword evidence="3" id="KW-0378">Hydrolase</keyword>
<dbReference type="Gene3D" id="3.60.15.10">
    <property type="entry name" value="Ribonuclease Z/Hydroxyacylglutathione hydrolase-like"/>
    <property type="match status" value="1"/>
</dbReference>
<dbReference type="PANTHER" id="PTHR42951:SF4">
    <property type="entry name" value="ACYL-COENZYME A THIOESTERASE MBLAC2"/>
    <property type="match status" value="1"/>
</dbReference>
<evidence type="ECO:0000313" key="3">
    <source>
        <dbReference type="EMBL" id="QHJ01602.1"/>
    </source>
</evidence>
<evidence type="ECO:0000313" key="4">
    <source>
        <dbReference type="Proteomes" id="UP000464787"/>
    </source>
</evidence>
<dbReference type="CDD" id="cd06262">
    <property type="entry name" value="metallo-hydrolase-like_MBL-fold"/>
    <property type="match status" value="1"/>
</dbReference>
<dbReference type="AlphaFoldDB" id="A0A857JEI0"/>
<accession>A0A857JEI0</accession>
<comment type="similarity">
    <text evidence="1">Belongs to the metallo-beta-lactamase superfamily. Class-B beta-lactamase family.</text>
</comment>
<dbReference type="InterPro" id="IPR001279">
    <property type="entry name" value="Metallo-B-lactamas"/>
</dbReference>
<dbReference type="InterPro" id="IPR050855">
    <property type="entry name" value="NDM-1-like"/>
</dbReference>
<proteinExistence type="inferred from homology"/>
<dbReference type="Proteomes" id="UP000464787">
    <property type="component" value="Chromosome"/>
</dbReference>
<dbReference type="GO" id="GO:0016787">
    <property type="term" value="F:hydrolase activity"/>
    <property type="evidence" value="ECO:0007669"/>
    <property type="project" value="UniProtKB-KW"/>
</dbReference>
<sequence length="318" mass="34391">MPMQALPEGMTVLERGWLSSNNVLFHQPGHPAALVDSGYCSHAEQTVELVEQALGGQPLELLLNTHLHSDHCGGNAALQQHYPELVTAIPPGEAAAVRDWDEAALSYAATGQECPRFVFQRLLQPGETIALGGRDWQVWSAPGHDMHAVVLFEPASRTLISGDALWADGFGVVFPELEGADAFGEVAATLDLIEQLQPLVVVPGHGPVFDDVPAALAAARRRLAGFLLDPARHAGHAARVLLKFRLLDWRRQQLGALLAWAGATAYLRTVHRRYFPSLPFDAWAGVLVAELERSGAARREGAWVLDMANTLPARSPGN</sequence>
<reference evidence="3 4" key="1">
    <citation type="submission" date="2020-01" db="EMBL/GenBank/DDBJ databases">
        <title>Genome sequencing of strain KACC 21265.</title>
        <authorList>
            <person name="Heo J."/>
            <person name="Kim S.-J."/>
            <person name="Kim J.-S."/>
            <person name="Hong S.-B."/>
            <person name="Kwon S.-W."/>
        </authorList>
    </citation>
    <scope>NUCLEOTIDE SEQUENCE [LARGE SCALE GENOMIC DNA]</scope>
    <source>
        <strain evidence="3 4">KACC 21265</strain>
    </source>
</reference>
<protein>
    <submittedName>
        <fullName evidence="3">MBL fold metallo-hydrolase</fullName>
    </submittedName>
</protein>